<reference evidence="1 2" key="1">
    <citation type="submission" date="2024-04" db="EMBL/GenBank/DDBJ databases">
        <title>Draft genome sequence of Pseudophaeobacter arcticus NBRC 116598.</title>
        <authorList>
            <person name="Miyakawa T."/>
            <person name="Kusuya Y."/>
            <person name="Miura T."/>
        </authorList>
    </citation>
    <scope>NUCLEOTIDE SEQUENCE [LARGE SCALE GENOMIC DNA]</scope>
    <source>
        <strain evidence="1 2">SU-CL00105</strain>
    </source>
</reference>
<organism evidence="1 2">
    <name type="scientific">Pseudophaeobacter arcticus</name>
    <dbReference type="NCBI Taxonomy" id="385492"/>
    <lineage>
        <taxon>Bacteria</taxon>
        <taxon>Pseudomonadati</taxon>
        <taxon>Pseudomonadota</taxon>
        <taxon>Alphaproteobacteria</taxon>
        <taxon>Rhodobacterales</taxon>
        <taxon>Paracoccaceae</taxon>
        <taxon>Pseudophaeobacter</taxon>
    </lineage>
</organism>
<accession>A0ABQ0AKH7</accession>
<evidence type="ECO:0000313" key="2">
    <source>
        <dbReference type="Proteomes" id="UP001441944"/>
    </source>
</evidence>
<keyword evidence="2" id="KW-1185">Reference proteome</keyword>
<sequence length="89" mass="10269">MGRILDLATVRGLRPQNTGNDPKIMRVRFRAPITKGAKPDNFEALSWVSRAEHSRKWRYYWAGPQQNVRCLCPVGVNAQPHYGAKDMMW</sequence>
<dbReference type="Proteomes" id="UP001441944">
    <property type="component" value="Unassembled WGS sequence"/>
</dbReference>
<dbReference type="EMBL" id="BAABWU010000005">
    <property type="protein sequence ID" value="GAA6196344.1"/>
    <property type="molecule type" value="Genomic_DNA"/>
</dbReference>
<proteinExistence type="predicted"/>
<evidence type="ECO:0000313" key="1">
    <source>
        <dbReference type="EMBL" id="GAA6196344.1"/>
    </source>
</evidence>
<name>A0ABQ0AKH7_9RHOB</name>
<comment type="caution">
    <text evidence="1">The sequence shown here is derived from an EMBL/GenBank/DDBJ whole genome shotgun (WGS) entry which is preliminary data.</text>
</comment>
<gene>
    <name evidence="1" type="ORF">NBRC116598_17880</name>
</gene>
<protein>
    <submittedName>
        <fullName evidence="1">Uncharacterized protein</fullName>
    </submittedName>
</protein>